<evidence type="ECO:0000256" key="1">
    <source>
        <dbReference type="SAM" id="MobiDB-lite"/>
    </source>
</evidence>
<dbReference type="Proteomes" id="UP001163878">
    <property type="component" value="Chromosome"/>
</dbReference>
<organism evidence="2 3">
    <name type="scientific">Streptomyces peucetius</name>
    <dbReference type="NCBI Taxonomy" id="1950"/>
    <lineage>
        <taxon>Bacteria</taxon>
        <taxon>Bacillati</taxon>
        <taxon>Actinomycetota</taxon>
        <taxon>Actinomycetes</taxon>
        <taxon>Kitasatosporales</taxon>
        <taxon>Streptomycetaceae</taxon>
        <taxon>Streptomyces</taxon>
    </lineage>
</organism>
<accession>A0ABY6IK34</accession>
<keyword evidence="3" id="KW-1185">Reference proteome</keyword>
<dbReference type="RefSeq" id="WP_264249703.1">
    <property type="nucleotide sequence ID" value="NZ_CP107567.1"/>
</dbReference>
<proteinExistence type="predicted"/>
<evidence type="ECO:0000313" key="3">
    <source>
        <dbReference type="Proteomes" id="UP001163878"/>
    </source>
</evidence>
<protein>
    <submittedName>
        <fullName evidence="2">Uncharacterized protein</fullName>
    </submittedName>
</protein>
<gene>
    <name evidence="2" type="ORF">OGH68_35525</name>
</gene>
<evidence type="ECO:0000313" key="2">
    <source>
        <dbReference type="EMBL" id="UYQ66244.1"/>
    </source>
</evidence>
<reference evidence="2" key="1">
    <citation type="submission" date="2022-10" db="EMBL/GenBank/DDBJ databases">
        <title>Cytochrome P450 Catalyzes Benzene Ring Formation in the Biosynthesis of Trialkyl-Substituted Aromatic Polyketides.</title>
        <authorList>
            <person name="Zhao E."/>
            <person name="Ge H."/>
        </authorList>
    </citation>
    <scope>NUCLEOTIDE SEQUENCE</scope>
    <source>
        <strain evidence="2">NA0869</strain>
    </source>
</reference>
<name>A0ABY6IK34_STRPE</name>
<sequence>MLPEIGKLHETGDPWEPHRLMDPAGSPVEPVTLYFKGRRRTVRSPAFGWTKPPGPAWKV</sequence>
<dbReference type="EMBL" id="CP107567">
    <property type="protein sequence ID" value="UYQ66244.1"/>
    <property type="molecule type" value="Genomic_DNA"/>
</dbReference>
<feature type="region of interest" description="Disordered" evidence="1">
    <location>
        <begin position="1"/>
        <end position="23"/>
    </location>
</feature>
<feature type="compositionally biased region" description="Basic and acidic residues" evidence="1">
    <location>
        <begin position="1"/>
        <end position="21"/>
    </location>
</feature>